<dbReference type="EMBL" id="KE546990">
    <property type="protein sequence ID" value="EPY51812.1"/>
    <property type="molecule type" value="Genomic_DNA"/>
</dbReference>
<comment type="similarity">
    <text evidence="2 6">Belongs to the peroxisomal membrane protein PXMP2/4 family.</text>
</comment>
<reference evidence="7 8" key="1">
    <citation type="journal article" date="2011" name="Science">
        <title>Comparative functional genomics of the fission yeasts.</title>
        <authorList>
            <person name="Rhind N."/>
            <person name="Chen Z."/>
            <person name="Yassour M."/>
            <person name="Thompson D.A."/>
            <person name="Haas B.J."/>
            <person name="Habib N."/>
            <person name="Wapinski I."/>
            <person name="Roy S."/>
            <person name="Lin M.F."/>
            <person name="Heiman D.I."/>
            <person name="Young S.K."/>
            <person name="Furuya K."/>
            <person name="Guo Y."/>
            <person name="Pidoux A."/>
            <person name="Chen H.M."/>
            <person name="Robbertse B."/>
            <person name="Goldberg J.M."/>
            <person name="Aoki K."/>
            <person name="Bayne E.H."/>
            <person name="Berlin A.M."/>
            <person name="Desjardins C.A."/>
            <person name="Dobbs E."/>
            <person name="Dukaj L."/>
            <person name="Fan L."/>
            <person name="FitzGerald M.G."/>
            <person name="French C."/>
            <person name="Gujja S."/>
            <person name="Hansen K."/>
            <person name="Keifenheim D."/>
            <person name="Levin J.Z."/>
            <person name="Mosher R.A."/>
            <person name="Mueller C.A."/>
            <person name="Pfiffner J."/>
            <person name="Priest M."/>
            <person name="Russ C."/>
            <person name="Smialowska A."/>
            <person name="Swoboda P."/>
            <person name="Sykes S.M."/>
            <person name="Vaughn M."/>
            <person name="Vengrova S."/>
            <person name="Yoder R."/>
            <person name="Zeng Q."/>
            <person name="Allshire R."/>
            <person name="Baulcombe D."/>
            <person name="Birren B.W."/>
            <person name="Brown W."/>
            <person name="Ekwall K."/>
            <person name="Kellis M."/>
            <person name="Leatherwood J."/>
            <person name="Levin H."/>
            <person name="Margalit H."/>
            <person name="Martienssen R."/>
            <person name="Nieduszynski C.A."/>
            <person name="Spatafora J.W."/>
            <person name="Friedman N."/>
            <person name="Dalgaard J.Z."/>
            <person name="Baumann P."/>
            <person name="Niki H."/>
            <person name="Regev A."/>
            <person name="Nusbaum C."/>
        </authorList>
    </citation>
    <scope>NUCLEOTIDE SEQUENCE [LARGE SCALE GENOMIC DNA]</scope>
    <source>
        <strain evidence="8">OY26 / ATCC MYA-4695 / CBS 11777 / NBRC 106824 / NRRL Y48691</strain>
    </source>
</reference>
<feature type="transmembrane region" description="Helical" evidence="6">
    <location>
        <begin position="7"/>
        <end position="25"/>
    </location>
</feature>
<dbReference type="AlphaFoldDB" id="S9X3X6"/>
<evidence type="ECO:0000256" key="6">
    <source>
        <dbReference type="RuleBase" id="RU363053"/>
    </source>
</evidence>
<gene>
    <name evidence="7" type="ORF">SPOG_00235</name>
</gene>
<dbReference type="PANTHER" id="PTHR11266:SF50">
    <property type="entry name" value="VACUOLAR MEMBRANE PROTEIN YOR292C"/>
    <property type="match status" value="1"/>
</dbReference>
<dbReference type="eggNOG" id="KOG1944">
    <property type="taxonomic scope" value="Eukaryota"/>
</dbReference>
<evidence type="ECO:0000256" key="5">
    <source>
        <dbReference type="ARBA" id="ARBA00023136"/>
    </source>
</evidence>
<keyword evidence="3 6" id="KW-0812">Transmembrane</keyword>
<organism evidence="7 8">
    <name type="scientific">Schizosaccharomyces cryophilus (strain OY26 / ATCC MYA-4695 / CBS 11777 / NBRC 106824 / NRRL Y48691)</name>
    <name type="common">Fission yeast</name>
    <dbReference type="NCBI Taxonomy" id="653667"/>
    <lineage>
        <taxon>Eukaryota</taxon>
        <taxon>Fungi</taxon>
        <taxon>Dikarya</taxon>
        <taxon>Ascomycota</taxon>
        <taxon>Taphrinomycotina</taxon>
        <taxon>Schizosaccharomycetes</taxon>
        <taxon>Schizosaccharomycetales</taxon>
        <taxon>Schizosaccharomycetaceae</taxon>
        <taxon>Schizosaccharomyces</taxon>
    </lineage>
</organism>
<accession>S9X3X6</accession>
<dbReference type="HOGENOM" id="CLU_049109_8_0_1"/>
<dbReference type="STRING" id="653667.S9X3X6"/>
<dbReference type="InterPro" id="IPR007248">
    <property type="entry name" value="Mpv17_PMP22"/>
</dbReference>
<keyword evidence="4 6" id="KW-1133">Transmembrane helix</keyword>
<evidence type="ECO:0000256" key="2">
    <source>
        <dbReference type="ARBA" id="ARBA00006824"/>
    </source>
</evidence>
<dbReference type="RefSeq" id="XP_013023198.1">
    <property type="nucleotide sequence ID" value="XM_013167744.1"/>
</dbReference>
<sequence>MFVERSILYGLTVCTCLLFFFVYHFNAKYELQPILTLGLLNASLGAISDLLAQALDSYKSMEFQKKRDITLEKYGNSILLPARTAKLDFHRTIRYAAYGLCFTPIQYHWFASLKNLVQGENEFFCNLFRVAIDQLLFAPLGLGFFFFFMGITECKSADKIKAFFKKNYVPTLKANYILWPAAQFINFTFIPFVFQVLFVNAIAMIWTSYLSLKNSSSNVSLHD</sequence>
<dbReference type="Pfam" id="PF04117">
    <property type="entry name" value="Mpv17_PMP22"/>
    <property type="match status" value="1"/>
</dbReference>
<feature type="transmembrane region" description="Helical" evidence="6">
    <location>
        <begin position="93"/>
        <end position="110"/>
    </location>
</feature>
<proteinExistence type="inferred from homology"/>
<dbReference type="GO" id="GO:0016020">
    <property type="term" value="C:membrane"/>
    <property type="evidence" value="ECO:0007669"/>
    <property type="project" value="UniProtKB-SubCell"/>
</dbReference>
<keyword evidence="8" id="KW-1185">Reference proteome</keyword>
<feature type="transmembrane region" description="Helical" evidence="6">
    <location>
        <begin position="31"/>
        <end position="52"/>
    </location>
</feature>
<feature type="transmembrane region" description="Helical" evidence="6">
    <location>
        <begin position="130"/>
        <end position="151"/>
    </location>
</feature>
<keyword evidence="5 6" id="KW-0472">Membrane</keyword>
<name>S9X3X6_SCHCR</name>
<dbReference type="GO" id="GO:0005739">
    <property type="term" value="C:mitochondrion"/>
    <property type="evidence" value="ECO:0007669"/>
    <property type="project" value="TreeGrafter"/>
</dbReference>
<dbReference type="OrthoDB" id="10267969at2759"/>
<evidence type="ECO:0000256" key="1">
    <source>
        <dbReference type="ARBA" id="ARBA00004141"/>
    </source>
</evidence>
<dbReference type="Proteomes" id="UP000015464">
    <property type="component" value="Unassembled WGS sequence"/>
</dbReference>
<dbReference type="OMA" id="FMGITEC"/>
<dbReference type="GeneID" id="25034567"/>
<evidence type="ECO:0000313" key="7">
    <source>
        <dbReference type="EMBL" id="EPY51812.1"/>
    </source>
</evidence>
<evidence type="ECO:0000256" key="4">
    <source>
        <dbReference type="ARBA" id="ARBA00022989"/>
    </source>
</evidence>
<evidence type="ECO:0000256" key="3">
    <source>
        <dbReference type="ARBA" id="ARBA00022692"/>
    </source>
</evidence>
<feature type="transmembrane region" description="Helical" evidence="6">
    <location>
        <begin position="184"/>
        <end position="206"/>
    </location>
</feature>
<evidence type="ECO:0000313" key="8">
    <source>
        <dbReference type="Proteomes" id="UP000015464"/>
    </source>
</evidence>
<dbReference type="PANTHER" id="PTHR11266">
    <property type="entry name" value="PEROXISOMAL MEMBRANE PROTEIN 2, PXMP2 MPV17"/>
    <property type="match status" value="1"/>
</dbReference>
<protein>
    <submittedName>
        <fullName evidence="7">Mvp17/PMP22 family protein 2</fullName>
    </submittedName>
</protein>
<comment type="subcellular location">
    <subcellularLocation>
        <location evidence="1">Membrane</location>
        <topology evidence="1">Multi-pass membrane protein</topology>
    </subcellularLocation>
</comment>